<evidence type="ECO:0000256" key="17">
    <source>
        <dbReference type="SAM" id="SignalP"/>
    </source>
</evidence>
<evidence type="ECO:0000256" key="9">
    <source>
        <dbReference type="ARBA" id="ARBA00023033"/>
    </source>
</evidence>
<dbReference type="PANTHER" id="PTHR33353:SF10">
    <property type="entry name" value="ENDO-BETA-1,4-GLUCANASE D"/>
    <property type="match status" value="1"/>
</dbReference>
<keyword evidence="9" id="KW-0503">Monooxygenase</keyword>
<dbReference type="CDD" id="cd21175">
    <property type="entry name" value="LPMO_AA9"/>
    <property type="match status" value="1"/>
</dbReference>
<evidence type="ECO:0000256" key="14">
    <source>
        <dbReference type="ARBA" id="ARBA00045077"/>
    </source>
</evidence>
<dbReference type="InterPro" id="IPR005103">
    <property type="entry name" value="AA9_LPMO"/>
</dbReference>
<evidence type="ECO:0000256" key="1">
    <source>
        <dbReference type="ARBA" id="ARBA00001973"/>
    </source>
</evidence>
<keyword evidence="10" id="KW-1015">Disulfide bond</keyword>
<keyword evidence="5 17" id="KW-0732">Signal</keyword>
<keyword evidence="11" id="KW-0119">Carbohydrate metabolism</keyword>
<comment type="similarity">
    <text evidence="13">Belongs to the polysaccharide monooxygenase AA9 family.</text>
</comment>
<evidence type="ECO:0000256" key="16">
    <source>
        <dbReference type="SAM" id="MobiDB-lite"/>
    </source>
</evidence>
<accession>A0ABR3JVK7</accession>
<evidence type="ECO:0000313" key="19">
    <source>
        <dbReference type="EMBL" id="KAL0959141.1"/>
    </source>
</evidence>
<evidence type="ECO:0000256" key="4">
    <source>
        <dbReference type="ARBA" id="ARBA00022723"/>
    </source>
</evidence>
<keyword evidence="12" id="KW-0624">Polysaccharide degradation</keyword>
<keyword evidence="7" id="KW-0560">Oxidoreductase</keyword>
<gene>
    <name evidence="19" type="ORF">HGRIS_014428</name>
</gene>
<name>A0ABR3JVK7_9AGAR</name>
<dbReference type="Proteomes" id="UP001556367">
    <property type="component" value="Unassembled WGS sequence"/>
</dbReference>
<comment type="catalytic activity">
    <reaction evidence="14">
        <text>[(1-&gt;4)-beta-D-glucosyl]n+m + reduced acceptor + O2 = 4-dehydro-beta-D-glucosyl-[(1-&gt;4)-beta-D-glucosyl]n-1 + [(1-&gt;4)-beta-D-glucosyl]m + acceptor + H2O.</text>
        <dbReference type="EC" id="1.14.99.56"/>
    </reaction>
</comment>
<evidence type="ECO:0000256" key="7">
    <source>
        <dbReference type="ARBA" id="ARBA00023002"/>
    </source>
</evidence>
<protein>
    <recommendedName>
        <fullName evidence="15">lytic cellulose monooxygenase (C4-dehydrogenating)</fullName>
        <ecNumber evidence="15">1.14.99.56</ecNumber>
    </recommendedName>
</protein>
<evidence type="ECO:0000256" key="2">
    <source>
        <dbReference type="ARBA" id="ARBA00004613"/>
    </source>
</evidence>
<feature type="domain" description="Auxiliary Activity family 9 catalytic" evidence="18">
    <location>
        <begin position="22"/>
        <end position="225"/>
    </location>
</feature>
<organism evidence="19 20">
    <name type="scientific">Hohenbuehelia grisea</name>
    <dbReference type="NCBI Taxonomy" id="104357"/>
    <lineage>
        <taxon>Eukaryota</taxon>
        <taxon>Fungi</taxon>
        <taxon>Dikarya</taxon>
        <taxon>Basidiomycota</taxon>
        <taxon>Agaricomycotina</taxon>
        <taxon>Agaricomycetes</taxon>
        <taxon>Agaricomycetidae</taxon>
        <taxon>Agaricales</taxon>
        <taxon>Pleurotineae</taxon>
        <taxon>Pleurotaceae</taxon>
        <taxon>Hohenbuehelia</taxon>
    </lineage>
</organism>
<evidence type="ECO:0000256" key="11">
    <source>
        <dbReference type="ARBA" id="ARBA00023277"/>
    </source>
</evidence>
<keyword evidence="3" id="KW-0964">Secreted</keyword>
<dbReference type="InterPro" id="IPR049892">
    <property type="entry name" value="AA9"/>
</dbReference>
<evidence type="ECO:0000256" key="15">
    <source>
        <dbReference type="ARBA" id="ARBA00047174"/>
    </source>
</evidence>
<feature type="region of interest" description="Disordered" evidence="16">
    <location>
        <begin position="248"/>
        <end position="315"/>
    </location>
</feature>
<evidence type="ECO:0000256" key="8">
    <source>
        <dbReference type="ARBA" id="ARBA00023008"/>
    </source>
</evidence>
<proteinExistence type="inferred from homology"/>
<evidence type="ECO:0000256" key="10">
    <source>
        <dbReference type="ARBA" id="ARBA00023157"/>
    </source>
</evidence>
<keyword evidence="6" id="KW-0136">Cellulose degradation</keyword>
<evidence type="ECO:0000256" key="6">
    <source>
        <dbReference type="ARBA" id="ARBA00023001"/>
    </source>
</evidence>
<keyword evidence="20" id="KW-1185">Reference proteome</keyword>
<comment type="subcellular location">
    <subcellularLocation>
        <location evidence="2">Secreted</location>
    </subcellularLocation>
</comment>
<comment type="cofactor">
    <cofactor evidence="1">
        <name>Cu(2+)</name>
        <dbReference type="ChEBI" id="CHEBI:29036"/>
    </cofactor>
</comment>
<dbReference type="Gene3D" id="2.70.50.70">
    <property type="match status" value="1"/>
</dbReference>
<keyword evidence="4" id="KW-0479">Metal-binding</keyword>
<feature type="compositionally biased region" description="Polar residues" evidence="16">
    <location>
        <begin position="248"/>
        <end position="257"/>
    </location>
</feature>
<feature type="compositionally biased region" description="Gly residues" evidence="16">
    <location>
        <begin position="260"/>
        <end position="272"/>
    </location>
</feature>
<feature type="signal peptide" evidence="17">
    <location>
        <begin position="1"/>
        <end position="21"/>
    </location>
</feature>
<dbReference type="PANTHER" id="PTHR33353">
    <property type="entry name" value="PUTATIVE (AFU_ORTHOLOGUE AFUA_1G12560)-RELATED"/>
    <property type="match status" value="1"/>
</dbReference>
<dbReference type="Pfam" id="PF03443">
    <property type="entry name" value="AA9"/>
    <property type="match status" value="1"/>
</dbReference>
<evidence type="ECO:0000259" key="18">
    <source>
        <dbReference type="Pfam" id="PF03443"/>
    </source>
</evidence>
<comment type="caution">
    <text evidence="19">The sequence shown here is derived from an EMBL/GenBank/DDBJ whole genome shotgun (WGS) entry which is preliminary data.</text>
</comment>
<dbReference type="EMBL" id="JASNQZ010000003">
    <property type="protein sequence ID" value="KAL0959141.1"/>
    <property type="molecule type" value="Genomic_DNA"/>
</dbReference>
<evidence type="ECO:0000313" key="20">
    <source>
        <dbReference type="Proteomes" id="UP001556367"/>
    </source>
</evidence>
<feature type="compositionally biased region" description="Low complexity" evidence="16">
    <location>
        <begin position="273"/>
        <end position="296"/>
    </location>
</feature>
<evidence type="ECO:0000256" key="13">
    <source>
        <dbReference type="ARBA" id="ARBA00044502"/>
    </source>
</evidence>
<evidence type="ECO:0000256" key="12">
    <source>
        <dbReference type="ARBA" id="ARBA00023326"/>
    </source>
</evidence>
<evidence type="ECO:0000256" key="3">
    <source>
        <dbReference type="ARBA" id="ARBA00022525"/>
    </source>
</evidence>
<keyword evidence="8" id="KW-0186">Copper</keyword>
<sequence>MRSTLSVFTLALAALPSLVSAHGFVAIVTVNGKDFKGDVPQGPSDPTAIRQISDVSPVKGAMNPDVNCGMSAKVASQVIDMNPGDKVEFDWRGGDMSFWPHNTGPMLTYMASCGDTTCDKFDSTKARWFKIQEVGRKDSNPSQWAQQDLMSGKTAAITLPSVKPGNYLLRHEIIALHLATQKGGAEFYPSCTQVRVGGNGAGVPKDNELVSLPGAYTDDDPGIFYPDTFNPSSKYPFPGPAIASFITSDTVGSTDTPVGSGSGSGSNSGSGSGPSKSGSASASSATGKASSSTSTGGSKGSCRLKKAAAKVNARAVVRPRHLSRIMRGITIGHSAH</sequence>
<feature type="chain" id="PRO_5047483224" description="lytic cellulose monooxygenase (C4-dehydrogenating)" evidence="17">
    <location>
        <begin position="22"/>
        <end position="336"/>
    </location>
</feature>
<reference evidence="20" key="1">
    <citation type="submission" date="2024-06" db="EMBL/GenBank/DDBJ databases">
        <title>Multi-omics analyses provide insights into the biosynthesis of the anticancer antibiotic pleurotin in Hohenbuehelia grisea.</title>
        <authorList>
            <person name="Weaver J.A."/>
            <person name="Alberti F."/>
        </authorList>
    </citation>
    <scope>NUCLEOTIDE SEQUENCE [LARGE SCALE GENOMIC DNA]</scope>
    <source>
        <strain evidence="20">T-177</strain>
    </source>
</reference>
<evidence type="ECO:0000256" key="5">
    <source>
        <dbReference type="ARBA" id="ARBA00022729"/>
    </source>
</evidence>
<dbReference type="EC" id="1.14.99.56" evidence="15"/>